<reference evidence="1 2" key="1">
    <citation type="submission" date="2022-04" db="EMBL/GenBank/DDBJ databases">
        <title>Diverse halophilic archaea isolated from saline environments.</title>
        <authorList>
            <person name="Cui H.-L."/>
        </authorList>
    </citation>
    <scope>NUCLEOTIDE SEQUENCE [LARGE SCALE GENOMIC DNA]</scope>
    <source>
        <strain evidence="1 2">XZYJT49</strain>
        <plasmid evidence="1 2">unnamed1</plasmid>
    </source>
</reference>
<protein>
    <submittedName>
        <fullName evidence="1">Uncharacterized protein</fullName>
    </submittedName>
</protein>
<keyword evidence="1" id="KW-0614">Plasmid</keyword>
<name>A0A8U0HZH0_9EURY</name>
<sequence>MDTHITAIERCAYCREYVPITVLPVGPDEAPISAEVAVCEECRTDGR</sequence>
<accession>A0A8U0HZH0</accession>
<evidence type="ECO:0000313" key="2">
    <source>
        <dbReference type="Proteomes" id="UP000830729"/>
    </source>
</evidence>
<keyword evidence="2" id="KW-1185">Reference proteome</keyword>
<dbReference type="GeneID" id="72187223"/>
<organism evidence="1 2">
    <name type="scientific">Halorussus limi</name>
    <dbReference type="NCBI Taxonomy" id="2938695"/>
    <lineage>
        <taxon>Archaea</taxon>
        <taxon>Methanobacteriati</taxon>
        <taxon>Methanobacteriota</taxon>
        <taxon>Stenosarchaea group</taxon>
        <taxon>Halobacteria</taxon>
        <taxon>Halobacteriales</taxon>
        <taxon>Haladaptataceae</taxon>
        <taxon>Halorussus</taxon>
    </lineage>
</organism>
<evidence type="ECO:0000313" key="1">
    <source>
        <dbReference type="EMBL" id="UPV76515.1"/>
    </source>
</evidence>
<geneLocation type="plasmid" evidence="1 2">
    <name>unnamed1</name>
</geneLocation>
<dbReference type="Proteomes" id="UP000830729">
    <property type="component" value="Plasmid unnamed1"/>
</dbReference>
<dbReference type="RefSeq" id="WP_248652548.1">
    <property type="nucleotide sequence ID" value="NZ_CP096660.1"/>
</dbReference>
<dbReference type="AlphaFoldDB" id="A0A8U0HZH0"/>
<dbReference type="EMBL" id="CP096660">
    <property type="protein sequence ID" value="UPV76515.1"/>
    <property type="molecule type" value="Genomic_DNA"/>
</dbReference>
<dbReference type="KEGG" id="halx:M0R89_18450"/>
<proteinExistence type="predicted"/>
<gene>
    <name evidence="1" type="ORF">M0R89_18450</name>
</gene>